<gene>
    <name evidence="2" type="ORF">WHR41_01360</name>
</gene>
<dbReference type="EMBL" id="JAAQHG020000003">
    <property type="protein sequence ID" value="KAL1590219.1"/>
    <property type="molecule type" value="Genomic_DNA"/>
</dbReference>
<accession>A0AB34KYV9</accession>
<evidence type="ECO:0000313" key="2">
    <source>
        <dbReference type="EMBL" id="KAL1590219.1"/>
    </source>
</evidence>
<keyword evidence="3" id="KW-1185">Reference proteome</keyword>
<dbReference type="GeneID" id="96002804"/>
<dbReference type="RefSeq" id="XP_069233324.1">
    <property type="nucleotide sequence ID" value="XM_069369966.1"/>
</dbReference>
<name>A0AB34KYV9_9PEZI</name>
<evidence type="ECO:0000313" key="3">
    <source>
        <dbReference type="Proteomes" id="UP000803884"/>
    </source>
</evidence>
<evidence type="ECO:0000256" key="1">
    <source>
        <dbReference type="SAM" id="MobiDB-lite"/>
    </source>
</evidence>
<organism evidence="2 3">
    <name type="scientific">Cladosporium halotolerans</name>
    <dbReference type="NCBI Taxonomy" id="1052096"/>
    <lineage>
        <taxon>Eukaryota</taxon>
        <taxon>Fungi</taxon>
        <taxon>Dikarya</taxon>
        <taxon>Ascomycota</taxon>
        <taxon>Pezizomycotina</taxon>
        <taxon>Dothideomycetes</taxon>
        <taxon>Dothideomycetidae</taxon>
        <taxon>Cladosporiales</taxon>
        <taxon>Cladosporiaceae</taxon>
        <taxon>Cladosporium</taxon>
    </lineage>
</organism>
<comment type="caution">
    <text evidence="2">The sequence shown here is derived from an EMBL/GenBank/DDBJ whole genome shotgun (WGS) entry which is preliminary data.</text>
</comment>
<dbReference type="AlphaFoldDB" id="A0AB34KYV9"/>
<dbReference type="Proteomes" id="UP000803884">
    <property type="component" value="Unassembled WGS sequence"/>
</dbReference>
<feature type="compositionally biased region" description="Basic and acidic residues" evidence="1">
    <location>
        <begin position="464"/>
        <end position="474"/>
    </location>
</feature>
<feature type="region of interest" description="Disordered" evidence="1">
    <location>
        <begin position="359"/>
        <end position="489"/>
    </location>
</feature>
<proteinExistence type="predicted"/>
<sequence>MATNIAANLMAALTREWQALGLHDIGSGLPGTYSSVIAVTCLSRDIYLAAREQSQGSGFLPNGELDADEASSLRNKIRDQVLFPLLCTGTKPYGSWIWPEQAVSVMHSESVLHSPPIAQKLTWSSDGDRQTILDRVLKIMLLDVQFVKHQATQQDLSRQTPVEPMALSAADHEELASQIKKVVIETSGLDVIAPSSKGTLGAETHLPFGGQLCAQEFLEETPDNVFCFCPDQPDHHIEGRWSFNQLVAEWQSASPDRRKTRGIFPDARKTSSTIPYEACTVRCTCAKCKAGEAYQLKCVPFPFGNGYETILIHQFRREGETWAVILTDYGGHIPVYRLWGAFQGDLTVTGDSEYVVLQETSDDKPGNDSHDANNDGRHSAQQYSQSASPEDPEEYEDDGDDNEFSPISQRKRKRNSKMSQHAQPETKRRKSRKGPSTNDKDPGPLLSTPMDANASKGGLPISQDNKRRPSRDLTKPLQTQPDNDDDEEIPLAKWRIRRGSPATKVSAQQPNPQRRLLASHDSNLAVVYNSACKHVMTQKSAGSGVPVIVTNPQLQEYLKTLELFVKEENEWLFQQLLGLIDDELVKIGAEKVPRA</sequence>
<feature type="compositionally biased region" description="Basic and acidic residues" evidence="1">
    <location>
        <begin position="361"/>
        <end position="378"/>
    </location>
</feature>
<feature type="compositionally biased region" description="Polar residues" evidence="1">
    <location>
        <begin position="379"/>
        <end position="388"/>
    </location>
</feature>
<reference evidence="2 3" key="1">
    <citation type="journal article" date="2020" name="Microbiol. Resour. Announc.">
        <title>Draft Genome Sequence of a Cladosporium Species Isolated from the Mesophotic Ascidian Didemnum maculosum.</title>
        <authorList>
            <person name="Gioti A."/>
            <person name="Siaperas R."/>
            <person name="Nikolaivits E."/>
            <person name="Le Goff G."/>
            <person name="Ouazzani J."/>
            <person name="Kotoulas G."/>
            <person name="Topakas E."/>
        </authorList>
    </citation>
    <scope>NUCLEOTIDE SEQUENCE [LARGE SCALE GENOMIC DNA]</scope>
    <source>
        <strain evidence="2 3">TM138-S3</strain>
    </source>
</reference>
<protein>
    <submittedName>
        <fullName evidence="2">Uncharacterized protein</fullName>
    </submittedName>
</protein>
<feature type="compositionally biased region" description="Acidic residues" evidence="1">
    <location>
        <begin position="390"/>
        <end position="403"/>
    </location>
</feature>